<name>A0ABD3V1N0_SINWO</name>
<evidence type="ECO:0000313" key="2">
    <source>
        <dbReference type="Proteomes" id="UP001634394"/>
    </source>
</evidence>
<keyword evidence="2" id="KW-1185">Reference proteome</keyword>
<dbReference type="EMBL" id="JBJQND010000014">
    <property type="protein sequence ID" value="KAL3854518.1"/>
    <property type="molecule type" value="Genomic_DNA"/>
</dbReference>
<evidence type="ECO:0000313" key="1">
    <source>
        <dbReference type="EMBL" id="KAL3854518.1"/>
    </source>
</evidence>
<sequence>MANRRIIFHWSDGTQSTDVLGYGFTITAAFRKYTCDESSTLMQKLKVFIPDRDGNYIFLRIHLKMNAYQTPQGMNVIGGQSVDDHLSHGNLRNRMEIVLNISDSLVDTDLRRTGICIEFE</sequence>
<reference evidence="1 2" key="1">
    <citation type="submission" date="2024-11" db="EMBL/GenBank/DDBJ databases">
        <title>Chromosome-level genome assembly of the freshwater bivalve Anodonta woodiana.</title>
        <authorList>
            <person name="Chen X."/>
        </authorList>
    </citation>
    <scope>NUCLEOTIDE SEQUENCE [LARGE SCALE GENOMIC DNA]</scope>
    <source>
        <strain evidence="1">MN2024</strain>
        <tissue evidence="1">Gills</tissue>
    </source>
</reference>
<accession>A0ABD3V1N0</accession>
<dbReference type="AlphaFoldDB" id="A0ABD3V1N0"/>
<gene>
    <name evidence="1" type="ORF">ACJMK2_013783</name>
</gene>
<dbReference type="Proteomes" id="UP001634394">
    <property type="component" value="Unassembled WGS sequence"/>
</dbReference>
<protein>
    <submittedName>
        <fullName evidence="1">Uncharacterized protein</fullName>
    </submittedName>
</protein>
<proteinExistence type="predicted"/>
<comment type="caution">
    <text evidence="1">The sequence shown here is derived from an EMBL/GenBank/DDBJ whole genome shotgun (WGS) entry which is preliminary data.</text>
</comment>
<organism evidence="1 2">
    <name type="scientific">Sinanodonta woodiana</name>
    <name type="common">Chinese pond mussel</name>
    <name type="synonym">Anodonta woodiana</name>
    <dbReference type="NCBI Taxonomy" id="1069815"/>
    <lineage>
        <taxon>Eukaryota</taxon>
        <taxon>Metazoa</taxon>
        <taxon>Spiralia</taxon>
        <taxon>Lophotrochozoa</taxon>
        <taxon>Mollusca</taxon>
        <taxon>Bivalvia</taxon>
        <taxon>Autobranchia</taxon>
        <taxon>Heteroconchia</taxon>
        <taxon>Palaeoheterodonta</taxon>
        <taxon>Unionida</taxon>
        <taxon>Unionoidea</taxon>
        <taxon>Unionidae</taxon>
        <taxon>Unioninae</taxon>
        <taxon>Sinanodonta</taxon>
    </lineage>
</organism>